<dbReference type="InterPro" id="IPR001173">
    <property type="entry name" value="Glyco_trans_2-like"/>
</dbReference>
<reference evidence="5 6" key="1">
    <citation type="submission" date="2016-09" db="EMBL/GenBank/DDBJ databases">
        <title>Draft genome sequence for the type strain of Vulcanibacillus modesticaldus BR, a strictly anaerobic, moderately thermophilic, and nitrate-reducing bacterium from deep sea-hydrothermal vents of the Mid-Atlantic Ridge.</title>
        <authorList>
            <person name="Abin C.A."/>
            <person name="Hollibaugh J.T."/>
        </authorList>
    </citation>
    <scope>NUCLEOTIDE SEQUENCE [LARGE SCALE GENOMIC DNA]</scope>
    <source>
        <strain evidence="5 6">BR</strain>
    </source>
</reference>
<dbReference type="InterPro" id="IPR029044">
    <property type="entry name" value="Nucleotide-diphossugar_trans"/>
</dbReference>
<proteinExistence type="inferred from homology"/>
<comment type="caution">
    <text evidence="5">The sequence shown here is derived from an EMBL/GenBank/DDBJ whole genome shotgun (WGS) entry which is preliminary data.</text>
</comment>
<dbReference type="SUPFAM" id="SSF53448">
    <property type="entry name" value="Nucleotide-diphospho-sugar transferases"/>
    <property type="match status" value="1"/>
</dbReference>
<keyword evidence="6" id="KW-1185">Reference proteome</keyword>
<dbReference type="STRING" id="337097.BHF71_01010"/>
<organism evidence="5 6">
    <name type="scientific">Vulcanibacillus modesticaldus</name>
    <dbReference type="NCBI Taxonomy" id="337097"/>
    <lineage>
        <taxon>Bacteria</taxon>
        <taxon>Bacillati</taxon>
        <taxon>Bacillota</taxon>
        <taxon>Bacilli</taxon>
        <taxon>Bacillales</taxon>
        <taxon>Bacillaceae</taxon>
        <taxon>Vulcanibacillus</taxon>
    </lineage>
</organism>
<dbReference type="Pfam" id="PF00535">
    <property type="entry name" value="Glycos_transf_2"/>
    <property type="match status" value="1"/>
</dbReference>
<name>A0A1D2YVW5_9BACI</name>
<evidence type="ECO:0000256" key="2">
    <source>
        <dbReference type="ARBA" id="ARBA00022676"/>
    </source>
</evidence>
<dbReference type="EMBL" id="MIJF01000013">
    <property type="protein sequence ID" value="OEF99786.1"/>
    <property type="molecule type" value="Genomic_DNA"/>
</dbReference>
<gene>
    <name evidence="5" type="ORF">BHF71_01010</name>
</gene>
<evidence type="ECO:0000256" key="3">
    <source>
        <dbReference type="ARBA" id="ARBA00022679"/>
    </source>
</evidence>
<evidence type="ECO:0000313" key="5">
    <source>
        <dbReference type="EMBL" id="OEF99786.1"/>
    </source>
</evidence>
<sequence>MTKKVSIIMGIYNCEKTLTESIDSIINQSYDNWELIMCDDGSTDRTYEIALKYAEKDNRIKLIKNKKNIGLAKTLNNCLEISTGDYIMRHDGDDIMVKDRIEKQVGYMNTHNCDACGSGAYLFDETGIWGLLQPSAIPDRKCMVTGAPFIHPTVIMKKDKLNQVRGYSVNELTRQRLEDYDLWIKFFERNYILHNIQEPLIYYREDRNSYNRRKKKFRIAETRARLYACKRLNIPYLQRILALKPLIAMIVPNMIMRYYHRKKARKKGIAN</sequence>
<dbReference type="RefSeq" id="WP_069656273.1">
    <property type="nucleotide sequence ID" value="NZ_MIJF01000013.1"/>
</dbReference>
<evidence type="ECO:0000313" key="6">
    <source>
        <dbReference type="Proteomes" id="UP000243739"/>
    </source>
</evidence>
<comment type="similarity">
    <text evidence="1">Belongs to the glycosyltransferase 2 family.</text>
</comment>
<evidence type="ECO:0000256" key="1">
    <source>
        <dbReference type="ARBA" id="ARBA00006739"/>
    </source>
</evidence>
<keyword evidence="2" id="KW-0328">Glycosyltransferase</keyword>
<protein>
    <submittedName>
        <fullName evidence="5">Glycosyl transferase family 2</fullName>
    </submittedName>
</protein>
<dbReference type="PANTHER" id="PTHR43685:SF5">
    <property type="entry name" value="GLYCOSYLTRANSFERASE EPSE-RELATED"/>
    <property type="match status" value="1"/>
</dbReference>
<accession>A0A1D2YVW5</accession>
<keyword evidence="3 5" id="KW-0808">Transferase</keyword>
<dbReference type="AlphaFoldDB" id="A0A1D2YVW5"/>
<dbReference type="InterPro" id="IPR050834">
    <property type="entry name" value="Glycosyltransf_2"/>
</dbReference>
<dbReference type="CDD" id="cd00761">
    <property type="entry name" value="Glyco_tranf_GTA_type"/>
    <property type="match status" value="1"/>
</dbReference>
<evidence type="ECO:0000259" key="4">
    <source>
        <dbReference type="Pfam" id="PF00535"/>
    </source>
</evidence>
<dbReference type="OrthoDB" id="9815829at2"/>
<feature type="domain" description="Glycosyltransferase 2-like" evidence="4">
    <location>
        <begin position="6"/>
        <end position="134"/>
    </location>
</feature>
<dbReference type="GO" id="GO:0016757">
    <property type="term" value="F:glycosyltransferase activity"/>
    <property type="evidence" value="ECO:0007669"/>
    <property type="project" value="UniProtKB-KW"/>
</dbReference>
<dbReference type="Gene3D" id="3.90.550.10">
    <property type="entry name" value="Spore Coat Polysaccharide Biosynthesis Protein SpsA, Chain A"/>
    <property type="match status" value="1"/>
</dbReference>
<dbReference type="Proteomes" id="UP000243739">
    <property type="component" value="Unassembled WGS sequence"/>
</dbReference>
<dbReference type="PANTHER" id="PTHR43685">
    <property type="entry name" value="GLYCOSYLTRANSFERASE"/>
    <property type="match status" value="1"/>
</dbReference>